<keyword evidence="3" id="KW-1185">Reference proteome</keyword>
<feature type="transmembrane region" description="Helical" evidence="1">
    <location>
        <begin position="32"/>
        <end position="55"/>
    </location>
</feature>
<keyword evidence="1" id="KW-1133">Transmembrane helix</keyword>
<proteinExistence type="predicted"/>
<accession>A0ABP8K223</accession>
<evidence type="ECO:0000256" key="1">
    <source>
        <dbReference type="SAM" id="Phobius"/>
    </source>
</evidence>
<keyword evidence="1" id="KW-0472">Membrane</keyword>
<reference evidence="3" key="1">
    <citation type="journal article" date="2019" name="Int. J. Syst. Evol. Microbiol.">
        <title>The Global Catalogue of Microorganisms (GCM) 10K type strain sequencing project: providing services to taxonomists for standard genome sequencing and annotation.</title>
        <authorList>
            <consortium name="The Broad Institute Genomics Platform"/>
            <consortium name="The Broad Institute Genome Sequencing Center for Infectious Disease"/>
            <person name="Wu L."/>
            <person name="Ma J."/>
        </authorList>
    </citation>
    <scope>NUCLEOTIDE SEQUENCE [LARGE SCALE GENOMIC DNA]</scope>
    <source>
        <strain evidence="3">JCM 17925</strain>
    </source>
</reference>
<dbReference type="Proteomes" id="UP001500936">
    <property type="component" value="Unassembled WGS sequence"/>
</dbReference>
<organism evidence="2 3">
    <name type="scientific">Nibrella viscosa</name>
    <dbReference type="NCBI Taxonomy" id="1084524"/>
    <lineage>
        <taxon>Bacteria</taxon>
        <taxon>Pseudomonadati</taxon>
        <taxon>Bacteroidota</taxon>
        <taxon>Cytophagia</taxon>
        <taxon>Cytophagales</taxon>
        <taxon>Spirosomataceae</taxon>
        <taxon>Nibrella</taxon>
    </lineage>
</organism>
<evidence type="ECO:0000313" key="3">
    <source>
        <dbReference type="Proteomes" id="UP001500936"/>
    </source>
</evidence>
<gene>
    <name evidence="2" type="ORF">GCM10023187_10430</name>
</gene>
<evidence type="ECO:0000313" key="2">
    <source>
        <dbReference type="EMBL" id="GAA4399081.1"/>
    </source>
</evidence>
<sequence>MSQFMLDFTNTPLPRWPLRPERSRSRLLKRRWLPWTGLSLALLGWWASLIGFFWFSSENRQLRQLYSTQLLRYDSLMGAHLDTQRQMLRLEQELIRLKASPDR</sequence>
<protein>
    <submittedName>
        <fullName evidence="2">Uncharacterized protein</fullName>
    </submittedName>
</protein>
<comment type="caution">
    <text evidence="2">The sequence shown here is derived from an EMBL/GenBank/DDBJ whole genome shotgun (WGS) entry which is preliminary data.</text>
</comment>
<keyword evidence="1" id="KW-0812">Transmembrane</keyword>
<name>A0ABP8K223_9BACT</name>
<dbReference type="RefSeq" id="WP_345264651.1">
    <property type="nucleotide sequence ID" value="NZ_BAABHB010000002.1"/>
</dbReference>
<dbReference type="EMBL" id="BAABHB010000002">
    <property type="protein sequence ID" value="GAA4399081.1"/>
    <property type="molecule type" value="Genomic_DNA"/>
</dbReference>